<dbReference type="AlphaFoldDB" id="A0A3P3EVX0"/>
<reference evidence="4 5" key="2">
    <citation type="submission" date="2018-12" db="EMBL/GenBank/DDBJ databases">
        <title>The genome sequences of strain 502.</title>
        <authorList>
            <person name="Gao J."/>
            <person name="Sun J."/>
        </authorList>
    </citation>
    <scope>NUCLEOTIDE SEQUENCE [LARGE SCALE GENOMIC DNA]</scope>
    <source>
        <strain evidence="4 5">502</strain>
    </source>
</reference>
<keyword evidence="2" id="KW-0479">Metal-binding</keyword>
<dbReference type="Proteomes" id="UP000271137">
    <property type="component" value="Unassembled WGS sequence"/>
</dbReference>
<dbReference type="Proteomes" id="UP000271590">
    <property type="component" value="Unassembled WGS sequence"/>
</dbReference>
<gene>
    <name evidence="3" type="ORF">EH244_06530</name>
    <name evidence="4" type="ORF">EJO66_17940</name>
</gene>
<dbReference type="EMBL" id="RXFQ01000009">
    <property type="protein sequence ID" value="RSZ34737.1"/>
    <property type="molecule type" value="Genomic_DNA"/>
</dbReference>
<comment type="caution">
    <text evidence="3">The sequence shown here is derived from an EMBL/GenBank/DDBJ whole genome shotgun (WGS) entry which is preliminary data.</text>
</comment>
<evidence type="ECO:0000313" key="4">
    <source>
        <dbReference type="EMBL" id="RSZ34737.1"/>
    </source>
</evidence>
<dbReference type="Pfam" id="PF05163">
    <property type="entry name" value="DinB"/>
    <property type="match status" value="1"/>
</dbReference>
<evidence type="ECO:0000256" key="1">
    <source>
        <dbReference type="ARBA" id="ARBA00008635"/>
    </source>
</evidence>
<keyword evidence="5" id="KW-1185">Reference proteome</keyword>
<dbReference type="PANTHER" id="PTHR37302">
    <property type="entry name" value="SLR1116 PROTEIN"/>
    <property type="match status" value="1"/>
</dbReference>
<proteinExistence type="inferred from homology"/>
<evidence type="ECO:0000313" key="6">
    <source>
        <dbReference type="Proteomes" id="UP000271590"/>
    </source>
</evidence>
<dbReference type="InterPro" id="IPR007837">
    <property type="entry name" value="DinB"/>
</dbReference>
<reference evidence="3 6" key="1">
    <citation type="submission" date="2018-11" db="EMBL/GenBank/DDBJ databases">
        <title>The genome of Variovorax sp T529.</title>
        <authorList>
            <person name="Gao J."/>
        </authorList>
    </citation>
    <scope>NUCLEOTIDE SEQUENCE [LARGE SCALE GENOMIC DNA]</scope>
    <source>
        <strain evidence="3 6">T529</strain>
    </source>
</reference>
<comment type="similarity">
    <text evidence="1">Belongs to the DinB family.</text>
</comment>
<organism evidence="3 6">
    <name type="scientific">Variovorax beijingensis</name>
    <dbReference type="NCBI Taxonomy" id="2496117"/>
    <lineage>
        <taxon>Bacteria</taxon>
        <taxon>Pseudomonadati</taxon>
        <taxon>Pseudomonadota</taxon>
        <taxon>Betaproteobacteria</taxon>
        <taxon>Burkholderiales</taxon>
        <taxon>Comamonadaceae</taxon>
        <taxon>Variovorax</taxon>
    </lineage>
</organism>
<dbReference type="SUPFAM" id="SSF109854">
    <property type="entry name" value="DinB/YfiT-like putative metalloenzymes"/>
    <property type="match status" value="1"/>
</dbReference>
<dbReference type="GO" id="GO:0046872">
    <property type="term" value="F:metal ion binding"/>
    <property type="evidence" value="ECO:0007669"/>
    <property type="project" value="UniProtKB-KW"/>
</dbReference>
<evidence type="ECO:0000313" key="3">
    <source>
        <dbReference type="EMBL" id="RRH90401.1"/>
    </source>
</evidence>
<dbReference type="Gene3D" id="1.20.120.450">
    <property type="entry name" value="dinb family like domain"/>
    <property type="match status" value="1"/>
</dbReference>
<dbReference type="RefSeq" id="WP_124957627.1">
    <property type="nucleotide sequence ID" value="NZ_RQXU01000003.1"/>
</dbReference>
<protein>
    <submittedName>
        <fullName evidence="3">Damage-inducible protein DinB</fullName>
    </submittedName>
</protein>
<dbReference type="InterPro" id="IPR034660">
    <property type="entry name" value="DinB/YfiT-like"/>
</dbReference>
<accession>A0A3P3EVX0</accession>
<evidence type="ECO:0000256" key="2">
    <source>
        <dbReference type="ARBA" id="ARBA00022723"/>
    </source>
</evidence>
<dbReference type="EMBL" id="RQXU01000003">
    <property type="protein sequence ID" value="RRH90401.1"/>
    <property type="molecule type" value="Genomic_DNA"/>
</dbReference>
<dbReference type="PANTHER" id="PTHR37302:SF1">
    <property type="entry name" value="PROTEIN DINB"/>
    <property type="match status" value="1"/>
</dbReference>
<evidence type="ECO:0000313" key="5">
    <source>
        <dbReference type="Proteomes" id="UP000271137"/>
    </source>
</evidence>
<sequence>MPSRTLLQRLFAYRRWADNELLACLEGLDAQTHGVTRDASLRLVHHNHLVDRVFAAHLAGEPHGLASVGATGTPLLHELRERNDASLDWYQGYVDTASPEALAEALPFVFTDADAGCMSREEMLLHVLTHSSYHRGEAGRLLSAAGIEPPWDTFAVFLHRSEPARRDLRAGAPAR</sequence>
<name>A0A3P3EVX0_9BURK</name>